<sequence length="116" mass="13323">MASKLESEGDSDLVPIWFIPWYELIIDEWSWLGESSFGSVYPAKWLDSEVVVKHVVLDDTDTKFDMSSFDDSLSLVPALAGPSVSKVATRRSDARKMFRREVDIWFEFSHPHVIQL</sequence>
<dbReference type="GO" id="GO:0005524">
    <property type="term" value="F:ATP binding"/>
    <property type="evidence" value="ECO:0007669"/>
    <property type="project" value="InterPro"/>
</dbReference>
<protein>
    <recommendedName>
        <fullName evidence="1">Protein kinase domain-containing protein</fullName>
    </recommendedName>
</protein>
<proteinExistence type="predicted"/>
<gene>
    <name evidence="2" type="ORF">JG687_00019269</name>
</gene>
<evidence type="ECO:0000313" key="2">
    <source>
        <dbReference type="EMBL" id="KAG6942084.1"/>
    </source>
</evidence>
<reference evidence="2" key="1">
    <citation type="submission" date="2021-01" db="EMBL/GenBank/DDBJ databases">
        <title>Phytophthora aleatoria, a newly-described species from Pinus radiata is distinct from Phytophthora cactorum isolates based on comparative genomics.</title>
        <authorList>
            <person name="Mcdougal R."/>
            <person name="Panda P."/>
            <person name="Williams N."/>
            <person name="Studholme D.J."/>
        </authorList>
    </citation>
    <scope>NUCLEOTIDE SEQUENCE</scope>
    <source>
        <strain evidence="2">NZFS 3830</strain>
    </source>
</reference>
<evidence type="ECO:0000313" key="3">
    <source>
        <dbReference type="Proteomes" id="UP000688947"/>
    </source>
</evidence>
<dbReference type="EMBL" id="JAENGZ010003152">
    <property type="protein sequence ID" value="KAG6942084.1"/>
    <property type="molecule type" value="Genomic_DNA"/>
</dbReference>
<dbReference type="AlphaFoldDB" id="A0A8T1TJ89"/>
<accession>A0A8T1TJ89</accession>
<dbReference type="PROSITE" id="PS50011">
    <property type="entry name" value="PROTEIN_KINASE_DOM"/>
    <property type="match status" value="1"/>
</dbReference>
<name>A0A8T1TJ89_9STRA</name>
<dbReference type="Proteomes" id="UP000688947">
    <property type="component" value="Unassembled WGS sequence"/>
</dbReference>
<dbReference type="GO" id="GO:0004672">
    <property type="term" value="F:protein kinase activity"/>
    <property type="evidence" value="ECO:0007669"/>
    <property type="project" value="InterPro"/>
</dbReference>
<feature type="domain" description="Protein kinase" evidence="1">
    <location>
        <begin position="26"/>
        <end position="116"/>
    </location>
</feature>
<organism evidence="2 3">
    <name type="scientific">Phytophthora cactorum</name>
    <dbReference type="NCBI Taxonomy" id="29920"/>
    <lineage>
        <taxon>Eukaryota</taxon>
        <taxon>Sar</taxon>
        <taxon>Stramenopiles</taxon>
        <taxon>Oomycota</taxon>
        <taxon>Peronosporomycetes</taxon>
        <taxon>Peronosporales</taxon>
        <taxon>Peronosporaceae</taxon>
        <taxon>Phytophthora</taxon>
    </lineage>
</organism>
<feature type="non-terminal residue" evidence="2">
    <location>
        <position position="116"/>
    </location>
</feature>
<dbReference type="OrthoDB" id="10571166at2759"/>
<comment type="caution">
    <text evidence="2">The sequence shown here is derived from an EMBL/GenBank/DDBJ whole genome shotgun (WGS) entry which is preliminary data.</text>
</comment>
<dbReference type="InterPro" id="IPR000719">
    <property type="entry name" value="Prot_kinase_dom"/>
</dbReference>
<evidence type="ECO:0000259" key="1">
    <source>
        <dbReference type="PROSITE" id="PS50011"/>
    </source>
</evidence>